<evidence type="ECO:0000313" key="10">
    <source>
        <dbReference type="EMBL" id="KYQ96786.1"/>
    </source>
</evidence>
<keyword evidence="4 9" id="KW-0732">Signal</keyword>
<protein>
    <recommendedName>
        <fullName evidence="9">Phospholipase B-like</fullName>
        <ecNumber evidence="9">3.1.1.-</ecNumber>
    </recommendedName>
</protein>
<keyword evidence="7 9" id="KW-0443">Lipid metabolism</keyword>
<keyword evidence="5 9" id="KW-0378">Hydrolase</keyword>
<dbReference type="GO" id="GO:0009395">
    <property type="term" value="P:phospholipid catabolic process"/>
    <property type="evidence" value="ECO:0007669"/>
    <property type="project" value="TreeGrafter"/>
</dbReference>
<dbReference type="EMBL" id="LODT01000021">
    <property type="protein sequence ID" value="KYQ96786.1"/>
    <property type="molecule type" value="Genomic_DNA"/>
</dbReference>
<dbReference type="Gene3D" id="3.60.60.30">
    <property type="match status" value="1"/>
</dbReference>
<comment type="subcellular location">
    <subcellularLocation>
        <location evidence="1">Secreted</location>
    </subcellularLocation>
</comment>
<evidence type="ECO:0000256" key="7">
    <source>
        <dbReference type="ARBA" id="ARBA00023098"/>
    </source>
</evidence>
<evidence type="ECO:0000256" key="9">
    <source>
        <dbReference type="RuleBase" id="RU364138"/>
    </source>
</evidence>
<evidence type="ECO:0000256" key="4">
    <source>
        <dbReference type="ARBA" id="ARBA00022729"/>
    </source>
</evidence>
<dbReference type="InParanoid" id="A0A151ZS64"/>
<feature type="signal peptide" evidence="9">
    <location>
        <begin position="1"/>
        <end position="21"/>
    </location>
</feature>
<comment type="similarity">
    <text evidence="2 9">Belongs to the phospholipase B-like family.</text>
</comment>
<gene>
    <name evidence="10" type="ORF">DLAC_04085</name>
</gene>
<evidence type="ECO:0000256" key="1">
    <source>
        <dbReference type="ARBA" id="ARBA00004613"/>
    </source>
</evidence>
<dbReference type="InterPro" id="IPR007000">
    <property type="entry name" value="PLipase_B-like"/>
</dbReference>
<evidence type="ECO:0000256" key="8">
    <source>
        <dbReference type="ARBA" id="ARBA00023180"/>
    </source>
</evidence>
<evidence type="ECO:0000256" key="6">
    <source>
        <dbReference type="ARBA" id="ARBA00022963"/>
    </source>
</evidence>
<evidence type="ECO:0000256" key="5">
    <source>
        <dbReference type="ARBA" id="ARBA00022801"/>
    </source>
</evidence>
<dbReference type="AlphaFoldDB" id="A0A151ZS64"/>
<dbReference type="FunCoup" id="A0A151ZS64">
    <property type="interactions" value="3"/>
</dbReference>
<dbReference type="OMA" id="WSSYYEM"/>
<keyword evidence="8" id="KW-0325">Glycoprotein</keyword>
<sequence length="569" mass="64728">MSYKKLLFVFVFVFLVSVTVSQSSDSSWDSEPEYFTVYQNPSNGGFIVKPVKDQTGIAYAAYSNDMNITGWGYLSLTTNKQFPDLLQASAAGYLEGYITQSMIWQNWVNMYVNEYTSSISEPVQNWMADNVAYMAQQYGAYSGLESSTDTDAFNQTYWSHVQLVMTQMISMVDGYNNATTDSSQYLDVLAFMLMNSDGDMIDLGPALNLTNGGGSSSAEEQKSLKERLNVWIRKTGHCSALIKLTDDLSDLYSGHTTWSSYYEMVRIFKIYTFQFTQTYSHSNTVLFSSYPATLTSVDDFYLLDSKLVVIETTNGIINADNALYYLIKPQSILSWIRVMVSNRLATGGNEWCEIFSVQNSGTYNNQWIIVDYNKFTPYKNLANGGLFILEQLPGYIEFTDATAILRESHWGSYNIPFFENVYNMSGFNNTAQYGNWFSYVSSPRAEIFRRDAGNIHDFKDFKDMLRYNNWQQDPLSLGNAGNQISSRFDLVTEDDPTNPFLNPGAFGGIDSKVVNYFQVDRLQVSAQSGPSHDSEKPFRWDVKEWEGITHAGQPDVWDFDWVDFTYSDN</sequence>
<feature type="chain" id="PRO_5011329289" description="Phospholipase B-like" evidence="9">
    <location>
        <begin position="22"/>
        <end position="569"/>
    </location>
</feature>
<proteinExistence type="inferred from homology"/>
<dbReference type="GO" id="GO:0004620">
    <property type="term" value="F:phospholipase activity"/>
    <property type="evidence" value="ECO:0007669"/>
    <property type="project" value="InterPro"/>
</dbReference>
<evidence type="ECO:0000256" key="2">
    <source>
        <dbReference type="ARBA" id="ARBA00007835"/>
    </source>
</evidence>
<comment type="caution">
    <text evidence="10">The sequence shown here is derived from an EMBL/GenBank/DDBJ whole genome shotgun (WGS) entry which is preliminary data.</text>
</comment>
<reference evidence="10 11" key="1">
    <citation type="submission" date="2015-12" db="EMBL/GenBank/DDBJ databases">
        <title>Dictyostelia acquired genes for synthesis and detection of signals that induce cell-type specialization by lateral gene transfer from prokaryotes.</title>
        <authorList>
            <person name="Gloeckner G."/>
            <person name="Schaap P."/>
        </authorList>
    </citation>
    <scope>NUCLEOTIDE SEQUENCE [LARGE SCALE GENOMIC DNA]</scope>
    <source>
        <strain evidence="10 11">TK</strain>
    </source>
</reference>
<dbReference type="PANTHER" id="PTHR12370">
    <property type="entry name" value="PHOSPHOLIPASE B-RELATED"/>
    <property type="match status" value="1"/>
</dbReference>
<keyword evidence="3" id="KW-0964">Secreted</keyword>
<dbReference type="OrthoDB" id="443524at2759"/>
<evidence type="ECO:0000313" key="11">
    <source>
        <dbReference type="Proteomes" id="UP000076078"/>
    </source>
</evidence>
<dbReference type="PANTHER" id="PTHR12370:SF26">
    <property type="entry name" value="PHOSPHOLIPASE B-LIKE PROTEIN A"/>
    <property type="match status" value="1"/>
</dbReference>
<dbReference type="Proteomes" id="UP000076078">
    <property type="component" value="Unassembled WGS sequence"/>
</dbReference>
<organism evidence="10 11">
    <name type="scientific">Tieghemostelium lacteum</name>
    <name type="common">Slime mold</name>
    <name type="synonym">Dictyostelium lacteum</name>
    <dbReference type="NCBI Taxonomy" id="361077"/>
    <lineage>
        <taxon>Eukaryota</taxon>
        <taxon>Amoebozoa</taxon>
        <taxon>Evosea</taxon>
        <taxon>Eumycetozoa</taxon>
        <taxon>Dictyostelia</taxon>
        <taxon>Dictyosteliales</taxon>
        <taxon>Raperosteliaceae</taxon>
        <taxon>Tieghemostelium</taxon>
    </lineage>
</organism>
<evidence type="ECO:0000256" key="3">
    <source>
        <dbReference type="ARBA" id="ARBA00022525"/>
    </source>
</evidence>
<dbReference type="EC" id="3.1.1.-" evidence="9"/>
<name>A0A151ZS64_TIELA</name>
<keyword evidence="11" id="KW-1185">Reference proteome</keyword>
<comment type="function">
    <text evidence="9">Putative phospholipase.</text>
</comment>
<dbReference type="GO" id="GO:0005576">
    <property type="term" value="C:extracellular region"/>
    <property type="evidence" value="ECO:0007669"/>
    <property type="project" value="UniProtKB-SubCell"/>
</dbReference>
<accession>A0A151ZS64</accession>
<dbReference type="Pfam" id="PF04916">
    <property type="entry name" value="Phospholip_B"/>
    <property type="match status" value="1"/>
</dbReference>
<keyword evidence="6 9" id="KW-0442">Lipid degradation</keyword>